<dbReference type="GO" id="GO:0000824">
    <property type="term" value="F:inositol-1,4,5,6-tetrakisphosphate 3-kinase activity"/>
    <property type="evidence" value="ECO:0007669"/>
    <property type="project" value="TreeGrafter"/>
</dbReference>
<dbReference type="KEGG" id="bbrx:BRETT_005107"/>
<dbReference type="InterPro" id="IPR038286">
    <property type="entry name" value="IPK_sf"/>
</dbReference>
<feature type="compositionally biased region" description="Basic and acidic residues" evidence="5">
    <location>
        <begin position="172"/>
        <end position="187"/>
    </location>
</feature>
<dbReference type="PANTHER" id="PTHR12400:SF21">
    <property type="entry name" value="KINASE"/>
    <property type="match status" value="1"/>
</dbReference>
<dbReference type="OrthoDB" id="2573163at2759"/>
<dbReference type="GO" id="GO:0008440">
    <property type="term" value="F:inositol-1,4,5-trisphosphate 3-kinase activity"/>
    <property type="evidence" value="ECO:0007669"/>
    <property type="project" value="TreeGrafter"/>
</dbReference>
<dbReference type="EC" id="2.7.-.-" evidence="4"/>
<feature type="region of interest" description="Disordered" evidence="5">
    <location>
        <begin position="1"/>
        <end position="70"/>
    </location>
</feature>
<keyword evidence="3 4" id="KW-0418">Kinase</keyword>
<keyword evidence="2 4" id="KW-0808">Transferase</keyword>
<dbReference type="GO" id="GO:0032958">
    <property type="term" value="P:inositol phosphate biosynthetic process"/>
    <property type="evidence" value="ECO:0007669"/>
    <property type="project" value="InterPro"/>
</dbReference>
<evidence type="ECO:0000313" key="7">
    <source>
        <dbReference type="Proteomes" id="UP000663131"/>
    </source>
</evidence>
<dbReference type="GeneID" id="64577030"/>
<dbReference type="RefSeq" id="XP_041136942.1">
    <property type="nucleotide sequence ID" value="XM_041283590.1"/>
</dbReference>
<feature type="compositionally biased region" description="Polar residues" evidence="5">
    <location>
        <begin position="7"/>
        <end position="18"/>
    </location>
</feature>
<feature type="region of interest" description="Disordered" evidence="5">
    <location>
        <begin position="321"/>
        <end position="357"/>
    </location>
</feature>
<dbReference type="GO" id="GO:0046854">
    <property type="term" value="P:phosphatidylinositol phosphate biosynthetic process"/>
    <property type="evidence" value="ECO:0007669"/>
    <property type="project" value="TreeGrafter"/>
</dbReference>
<feature type="compositionally biased region" description="Basic and acidic residues" evidence="5">
    <location>
        <begin position="208"/>
        <end position="220"/>
    </location>
</feature>
<evidence type="ECO:0000256" key="2">
    <source>
        <dbReference type="ARBA" id="ARBA00022679"/>
    </source>
</evidence>
<sequence length="931" mass="105001">MLEGSLTKKSSPASSPSNLAGRKAAKSLRLFRSSEASRREHSHDNPRPELSTSVDLHSMKSLLSEPQGTPKKLYVHNQEQLAPAWKSSQVRHNSVAIASVSARKTGSENLCKRRSVDLTLSDPDGETVSSAIYFPHTPSKNHDDLNPEHLTAAAEFDHNGDDINEIEEIEEAMEKQSGSERHDETPEKTPINSRSPLQVSQNEEFGSGEEHVQERRDNSTKQDGSSMKTEDKSSARDGIEVGNELKDNVQYPLAVELQPFENKVGGHTAIFKFSHRAVCKALVNRENRWYENIEKEHPELLKFMPKYIGVLNVRYSTFVNDGEEDNPKEKSTQTDIGLPEPSSGRETDKLHSSIMKPSLSTGNVKEMRKQVEEAQRKAISLGRMPKAGPGEKLIPEVVLEDNRHIFPDSLWPKYSPAGIRVPRSDPLRSKNADSIGSTTVNRKLQELVLTEVFAPIKRYVHKNRVKTLPGRKHAMSSEKGAIVDNLSSPLRRFHRYSTNSISSTQLRALPIIKNASGKTPDTEKVTRKLIERPQSIQGKNMKLGKSEGDVDAAENKGTSPEMEPSSVHSDDIKFVSVDGDDVFPDRDTIVSSIRGMRAASNDKKSSNEDEQAVSEDNAESDGEIFMMEDEKKVHGKKAGEGNEPIGLEPSKLMKQSHKLRKHTAFERFILLEDLTSGMECPCVLDLKMGTRQYGIEAKSTKKDSQRRKCRQTTSLQLGMRICGMQVWDLKRQTYINRDKYFGRRVKAGEELVRSLSRFLYDGVRLYSIVKHLPRLIKSLAELESIFQHLDNYRMYGSSILLMYDTARDTKDVQSTLILRMIDFAQCVIGTEPLPESTTFPPNHKGPDFGYLRGLHSLRFYFRLMFEQYTGYKYDSYTNALKILQNVCTDPNSPVNRSCDWLDTFDEDKDCPYKFDQVPGNDGKIDDDVVSD</sequence>
<feature type="region of interest" description="Disordered" evidence="5">
    <location>
        <begin position="172"/>
        <end position="239"/>
    </location>
</feature>
<name>A0A871R3M3_DEKBR</name>
<accession>A0A871R3M3</accession>
<proteinExistence type="inferred from homology"/>
<dbReference type="AlphaFoldDB" id="A0A871R3M3"/>
<dbReference type="Gene3D" id="3.30.470.160">
    <property type="entry name" value="Inositol polyphosphate kinase"/>
    <property type="match status" value="1"/>
</dbReference>
<organism evidence="6 7">
    <name type="scientific">Dekkera bruxellensis</name>
    <name type="common">Brettanomyces custersii</name>
    <dbReference type="NCBI Taxonomy" id="5007"/>
    <lineage>
        <taxon>Eukaryota</taxon>
        <taxon>Fungi</taxon>
        <taxon>Dikarya</taxon>
        <taxon>Ascomycota</taxon>
        <taxon>Saccharomycotina</taxon>
        <taxon>Pichiomycetes</taxon>
        <taxon>Pichiales</taxon>
        <taxon>Pichiaceae</taxon>
        <taxon>Brettanomyces</taxon>
    </lineage>
</organism>
<reference evidence="6" key="1">
    <citation type="submission" date="2020-10" db="EMBL/GenBank/DDBJ databases">
        <authorList>
            <person name="Palmer J.M."/>
        </authorList>
    </citation>
    <scope>NUCLEOTIDE SEQUENCE</scope>
    <source>
        <strain evidence="6">UCD 2041</strain>
    </source>
</reference>
<dbReference type="SUPFAM" id="SSF56104">
    <property type="entry name" value="SAICAR synthase-like"/>
    <property type="match status" value="1"/>
</dbReference>
<evidence type="ECO:0000256" key="1">
    <source>
        <dbReference type="ARBA" id="ARBA00007374"/>
    </source>
</evidence>
<evidence type="ECO:0000256" key="3">
    <source>
        <dbReference type="ARBA" id="ARBA00022777"/>
    </source>
</evidence>
<evidence type="ECO:0000256" key="5">
    <source>
        <dbReference type="SAM" id="MobiDB-lite"/>
    </source>
</evidence>
<dbReference type="GO" id="GO:0005737">
    <property type="term" value="C:cytoplasm"/>
    <property type="evidence" value="ECO:0007669"/>
    <property type="project" value="TreeGrafter"/>
</dbReference>
<dbReference type="Pfam" id="PF03770">
    <property type="entry name" value="IPK"/>
    <property type="match status" value="1"/>
</dbReference>
<dbReference type="GO" id="GO:0005634">
    <property type="term" value="C:nucleus"/>
    <property type="evidence" value="ECO:0007669"/>
    <property type="project" value="TreeGrafter"/>
</dbReference>
<feature type="compositionally biased region" description="Basic and acidic residues" evidence="5">
    <location>
        <begin position="228"/>
        <end position="239"/>
    </location>
</feature>
<feature type="compositionally biased region" description="Polar residues" evidence="5">
    <location>
        <begin position="190"/>
        <end position="204"/>
    </location>
</feature>
<feature type="compositionally biased region" description="Acidic residues" evidence="5">
    <location>
        <begin position="608"/>
        <end position="622"/>
    </location>
</feature>
<dbReference type="EMBL" id="CP063135">
    <property type="protein sequence ID" value="QOU20449.1"/>
    <property type="molecule type" value="Genomic_DNA"/>
</dbReference>
<dbReference type="PANTHER" id="PTHR12400">
    <property type="entry name" value="INOSITOL POLYPHOSPHATE KINASE"/>
    <property type="match status" value="1"/>
</dbReference>
<protein>
    <recommendedName>
        <fullName evidence="4">Kinase</fullName>
        <ecNumber evidence="4">2.7.-.-</ecNumber>
    </recommendedName>
</protein>
<evidence type="ECO:0000313" key="6">
    <source>
        <dbReference type="EMBL" id="QOU20449.1"/>
    </source>
</evidence>
<gene>
    <name evidence="6" type="ORF">BRETT_005107</name>
</gene>
<evidence type="ECO:0000256" key="4">
    <source>
        <dbReference type="RuleBase" id="RU363090"/>
    </source>
</evidence>
<feature type="compositionally biased region" description="Basic and acidic residues" evidence="5">
    <location>
        <begin position="35"/>
        <end position="47"/>
    </location>
</feature>
<dbReference type="InterPro" id="IPR005522">
    <property type="entry name" value="IPK"/>
</dbReference>
<dbReference type="Proteomes" id="UP000663131">
    <property type="component" value="Chromosome 7"/>
</dbReference>
<feature type="region of interest" description="Disordered" evidence="5">
    <location>
        <begin position="594"/>
        <end position="622"/>
    </location>
</feature>
<feature type="region of interest" description="Disordered" evidence="5">
    <location>
        <begin position="532"/>
        <end position="570"/>
    </location>
</feature>
<comment type="similarity">
    <text evidence="1 4">Belongs to the inositol phosphokinase (IPK) family.</text>
</comment>
<reference evidence="6" key="2">
    <citation type="journal article" name="BMC Genomics">
        <title>New genome assemblies reveal patterns of domestication and adaptation across Brettanomyces (Dekkera) species.</title>
        <authorList>
            <person name="Roach M.J."/>
            <person name="Borneman A.R."/>
        </authorList>
    </citation>
    <scope>NUCLEOTIDE SEQUENCE</scope>
    <source>
        <strain evidence="6">UCD 2041</strain>
    </source>
</reference>